<dbReference type="GO" id="GO:0006313">
    <property type="term" value="P:DNA transposition"/>
    <property type="evidence" value="ECO:0007669"/>
    <property type="project" value="InterPro"/>
</dbReference>
<dbReference type="Gene3D" id="3.30.70.1290">
    <property type="entry name" value="Transposase IS200-like"/>
    <property type="match status" value="1"/>
</dbReference>
<dbReference type="AlphaFoldDB" id="A0A425Y555"/>
<dbReference type="EMBL" id="QQWG01000003">
    <property type="protein sequence ID" value="RRG23575.1"/>
    <property type="molecule type" value="Genomic_DNA"/>
</dbReference>
<dbReference type="InterPro" id="IPR002686">
    <property type="entry name" value="Transposase_17"/>
</dbReference>
<dbReference type="SMART" id="SM01321">
    <property type="entry name" value="Y1_Tnp"/>
    <property type="match status" value="1"/>
</dbReference>
<keyword evidence="3" id="KW-1185">Reference proteome</keyword>
<sequence length="151" mass="17863">MSQSLSKLFVHIIFHIKKSRIKIRKEDQQELYAYMGAIIRDKDSIPILINGVEDHIHILCVMSKNIALSKLVEEIKRHSSRWIKTKGSHYSSFAWQAGYGGFSVSSSLHDITKRYIANQEKHHKKMSFEEEYLIFLKEYGIDYNEKYLWHD</sequence>
<gene>
    <name evidence="2" type="ORF">DWB61_04050</name>
</gene>
<dbReference type="RefSeq" id="WP_125029613.1">
    <property type="nucleotide sequence ID" value="NZ_JAPXVP010000003.1"/>
</dbReference>
<reference evidence="2 3" key="1">
    <citation type="submission" date="2018-07" db="EMBL/GenBank/DDBJ databases">
        <title>Draft genome sequence of Ancylomarina sp. M1P.</title>
        <authorList>
            <person name="Yadav S."/>
            <person name="Villanueva L."/>
            <person name="Damste J.S.S."/>
        </authorList>
    </citation>
    <scope>NUCLEOTIDE SEQUENCE [LARGE SCALE GENOMIC DNA]</scope>
    <source>
        <strain evidence="2 3">M1P</strain>
    </source>
</reference>
<dbReference type="PANTHER" id="PTHR33360">
    <property type="entry name" value="TRANSPOSASE FOR INSERTION SEQUENCE ELEMENT IS200"/>
    <property type="match status" value="1"/>
</dbReference>
<comment type="caution">
    <text evidence="2">The sequence shown here is derived from an EMBL/GenBank/DDBJ whole genome shotgun (WGS) entry which is preliminary data.</text>
</comment>
<dbReference type="InterPro" id="IPR036515">
    <property type="entry name" value="Transposase_17_sf"/>
</dbReference>
<accession>A0A425Y555</accession>
<dbReference type="PANTHER" id="PTHR33360:SF2">
    <property type="entry name" value="TRANSPOSASE FOR INSERTION SEQUENCE ELEMENT IS200"/>
    <property type="match status" value="1"/>
</dbReference>
<protein>
    <submittedName>
        <fullName evidence="2">Transposase</fullName>
    </submittedName>
</protein>
<name>A0A425Y555_9BACT</name>
<dbReference type="OrthoDB" id="9797997at2"/>
<dbReference type="Proteomes" id="UP000285794">
    <property type="component" value="Unassembled WGS sequence"/>
</dbReference>
<dbReference type="GO" id="GO:0004803">
    <property type="term" value="F:transposase activity"/>
    <property type="evidence" value="ECO:0007669"/>
    <property type="project" value="InterPro"/>
</dbReference>
<dbReference type="Pfam" id="PF01797">
    <property type="entry name" value="Y1_Tnp"/>
    <property type="match status" value="1"/>
</dbReference>
<organism evidence="2 3">
    <name type="scientific">Ancylomarina euxinus</name>
    <dbReference type="NCBI Taxonomy" id="2283627"/>
    <lineage>
        <taxon>Bacteria</taxon>
        <taxon>Pseudomonadati</taxon>
        <taxon>Bacteroidota</taxon>
        <taxon>Bacteroidia</taxon>
        <taxon>Marinilabiliales</taxon>
        <taxon>Marinifilaceae</taxon>
        <taxon>Ancylomarina</taxon>
    </lineage>
</organism>
<feature type="domain" description="Transposase IS200-like" evidence="1">
    <location>
        <begin position="5"/>
        <end position="119"/>
    </location>
</feature>
<dbReference type="SUPFAM" id="SSF143422">
    <property type="entry name" value="Transposase IS200-like"/>
    <property type="match status" value="1"/>
</dbReference>
<evidence type="ECO:0000313" key="2">
    <source>
        <dbReference type="EMBL" id="RRG23575.1"/>
    </source>
</evidence>
<evidence type="ECO:0000259" key="1">
    <source>
        <dbReference type="SMART" id="SM01321"/>
    </source>
</evidence>
<evidence type="ECO:0000313" key="3">
    <source>
        <dbReference type="Proteomes" id="UP000285794"/>
    </source>
</evidence>
<dbReference type="GO" id="GO:0003677">
    <property type="term" value="F:DNA binding"/>
    <property type="evidence" value="ECO:0007669"/>
    <property type="project" value="InterPro"/>
</dbReference>
<proteinExistence type="predicted"/>